<evidence type="ECO:0000313" key="3">
    <source>
        <dbReference type="Proteomes" id="UP000216147"/>
    </source>
</evidence>
<dbReference type="InterPro" id="IPR045746">
    <property type="entry name" value="ACT14924-like_Acyltransf_dom"/>
</dbReference>
<keyword evidence="2" id="KW-0012">Acyltransferase</keyword>
<feature type="domain" description="Phospholipid/glycerol acyltransferase" evidence="1">
    <location>
        <begin position="97"/>
        <end position="220"/>
    </location>
</feature>
<reference evidence="2 3" key="1">
    <citation type="submission" date="2017-03" db="EMBL/GenBank/DDBJ databases">
        <title>Lifting the veil on microbial sulfur biogeochemistry in mining wastewaters.</title>
        <authorList>
            <person name="Kantor R.S."/>
            <person name="Colenbrander Nelson T."/>
            <person name="Marshall S."/>
            <person name="Bennett D."/>
            <person name="Apte S."/>
            <person name="Camacho D."/>
            <person name="Thomas B.C."/>
            <person name="Warren L.A."/>
            <person name="Banfield J.F."/>
        </authorList>
    </citation>
    <scope>NUCLEOTIDE SEQUENCE [LARGE SCALE GENOMIC DNA]</scope>
    <source>
        <strain evidence="2">32-68-21</strain>
    </source>
</reference>
<comment type="caution">
    <text evidence="2">The sequence shown here is derived from an EMBL/GenBank/DDBJ whole genome shotgun (WGS) entry which is preliminary data.</text>
</comment>
<keyword evidence="2" id="KW-0808">Transferase</keyword>
<dbReference type="AlphaFoldDB" id="A0A258HF17"/>
<sequence length="293" mass="32201">MIASPPATTEPAAVPARRSDHVVDVLIAERAPQLTGSILWPVVRPVFYSILGYGQARDMADAITPLSGQAALDHVSSLLDLKVLSLNLDRLPATGRCIVVCNHPTGIADGIAVYDAIRRRRSDAIYFANADAVRVSPRLDEVLIPVEWVVDKRTRAKTRVTLDAAKTAFEAERCVVMFPAGRISRVGKDGQLTDPEWASTATSLARKYNAPTIPIHVSGPWSTLFHLFNRVSPELRDITLFHELLNKRKKPFRLSVGKPIPPTRLDIDATRATYALKAFVERVLPGQPDADFA</sequence>
<dbReference type="SMART" id="SM00563">
    <property type="entry name" value="PlsC"/>
    <property type="match status" value="1"/>
</dbReference>
<evidence type="ECO:0000313" key="2">
    <source>
        <dbReference type="EMBL" id="OYX55585.1"/>
    </source>
</evidence>
<dbReference type="GO" id="GO:0016746">
    <property type="term" value="F:acyltransferase activity"/>
    <property type="evidence" value="ECO:0007669"/>
    <property type="project" value="UniProtKB-KW"/>
</dbReference>
<gene>
    <name evidence="2" type="ORF">B7Y86_13085</name>
</gene>
<dbReference type="Pfam" id="PF19576">
    <property type="entry name" value="Acyltransf_2"/>
    <property type="match status" value="1"/>
</dbReference>
<evidence type="ECO:0000259" key="1">
    <source>
        <dbReference type="SMART" id="SM00563"/>
    </source>
</evidence>
<dbReference type="InterPro" id="IPR002123">
    <property type="entry name" value="Plipid/glycerol_acylTrfase"/>
</dbReference>
<name>A0A258HF17_9CAUL</name>
<dbReference type="Proteomes" id="UP000216147">
    <property type="component" value="Unassembled WGS sequence"/>
</dbReference>
<proteinExistence type="predicted"/>
<dbReference type="SUPFAM" id="SSF69593">
    <property type="entry name" value="Glycerol-3-phosphate (1)-acyltransferase"/>
    <property type="match status" value="1"/>
</dbReference>
<organism evidence="2 3">
    <name type="scientific">Brevundimonas subvibrioides</name>
    <dbReference type="NCBI Taxonomy" id="74313"/>
    <lineage>
        <taxon>Bacteria</taxon>
        <taxon>Pseudomonadati</taxon>
        <taxon>Pseudomonadota</taxon>
        <taxon>Alphaproteobacteria</taxon>
        <taxon>Caulobacterales</taxon>
        <taxon>Caulobacteraceae</taxon>
        <taxon>Brevundimonas</taxon>
    </lineage>
</organism>
<protein>
    <submittedName>
        <fullName evidence="2">Acyltransferase</fullName>
    </submittedName>
</protein>
<accession>A0A258HF17</accession>
<dbReference type="EMBL" id="NCEQ01000013">
    <property type="protein sequence ID" value="OYX55585.1"/>
    <property type="molecule type" value="Genomic_DNA"/>
</dbReference>